<sequence length="199" mass="22738">MRDFWVIAELVPDSPSKYSRTGSRKSVGNSLGDGRSNGLEEKSLILDFAILRRRRKEEKLHLLFLSTKKVLEEKATEAGLKETGEEGRHKPLVLERRKEISAHDGEIVVLATIRFHALNRMIPDCETLSQQIVLPIRVNLIRPGRSFSKVMDNHAQSGTWNQLPQSIMYTRNSDSEKEITERDQFLTLICMDARVKKPA</sequence>
<comment type="caution">
    <text evidence="2">The sequence shown here is derived from an EMBL/GenBank/DDBJ whole genome shotgun (WGS) entry which is preliminary data.</text>
</comment>
<feature type="region of interest" description="Disordered" evidence="1">
    <location>
        <begin position="15"/>
        <end position="34"/>
    </location>
</feature>
<evidence type="ECO:0000313" key="3">
    <source>
        <dbReference type="Proteomes" id="UP001367508"/>
    </source>
</evidence>
<dbReference type="AlphaFoldDB" id="A0AAN9LPP7"/>
<organism evidence="2 3">
    <name type="scientific">Canavalia gladiata</name>
    <name type="common">Sword bean</name>
    <name type="synonym">Dolichos gladiatus</name>
    <dbReference type="NCBI Taxonomy" id="3824"/>
    <lineage>
        <taxon>Eukaryota</taxon>
        <taxon>Viridiplantae</taxon>
        <taxon>Streptophyta</taxon>
        <taxon>Embryophyta</taxon>
        <taxon>Tracheophyta</taxon>
        <taxon>Spermatophyta</taxon>
        <taxon>Magnoliopsida</taxon>
        <taxon>eudicotyledons</taxon>
        <taxon>Gunneridae</taxon>
        <taxon>Pentapetalae</taxon>
        <taxon>rosids</taxon>
        <taxon>fabids</taxon>
        <taxon>Fabales</taxon>
        <taxon>Fabaceae</taxon>
        <taxon>Papilionoideae</taxon>
        <taxon>50 kb inversion clade</taxon>
        <taxon>NPAAA clade</taxon>
        <taxon>indigoferoid/millettioid clade</taxon>
        <taxon>Phaseoleae</taxon>
        <taxon>Canavalia</taxon>
    </lineage>
</organism>
<proteinExistence type="predicted"/>
<dbReference type="Proteomes" id="UP001367508">
    <property type="component" value="Unassembled WGS sequence"/>
</dbReference>
<keyword evidence="3" id="KW-1185">Reference proteome</keyword>
<reference evidence="2 3" key="1">
    <citation type="submission" date="2024-01" db="EMBL/GenBank/DDBJ databases">
        <title>The genomes of 5 underutilized Papilionoideae crops provide insights into root nodulation and disease resistanc.</title>
        <authorList>
            <person name="Jiang F."/>
        </authorList>
    </citation>
    <scope>NUCLEOTIDE SEQUENCE [LARGE SCALE GENOMIC DNA]</scope>
    <source>
        <strain evidence="2">LVBAO_FW01</strain>
        <tissue evidence="2">Leaves</tissue>
    </source>
</reference>
<name>A0AAN9LPP7_CANGL</name>
<accession>A0AAN9LPP7</accession>
<feature type="compositionally biased region" description="Polar residues" evidence="1">
    <location>
        <begin position="16"/>
        <end position="29"/>
    </location>
</feature>
<protein>
    <submittedName>
        <fullName evidence="2">Uncharacterized protein</fullName>
    </submittedName>
</protein>
<evidence type="ECO:0000256" key="1">
    <source>
        <dbReference type="SAM" id="MobiDB-lite"/>
    </source>
</evidence>
<dbReference type="EMBL" id="JAYMYQ010000004">
    <property type="protein sequence ID" value="KAK7339521.1"/>
    <property type="molecule type" value="Genomic_DNA"/>
</dbReference>
<evidence type="ECO:0000313" key="2">
    <source>
        <dbReference type="EMBL" id="KAK7339521.1"/>
    </source>
</evidence>
<gene>
    <name evidence="2" type="ORF">VNO77_20193</name>
</gene>